<evidence type="ECO:0000313" key="3">
    <source>
        <dbReference type="Proteomes" id="UP000011568"/>
    </source>
</evidence>
<dbReference type="Proteomes" id="UP000011568">
    <property type="component" value="Unassembled WGS sequence"/>
</dbReference>
<protein>
    <submittedName>
        <fullName evidence="2">Glycerophosphodiester phosphodiesterase</fullName>
    </submittedName>
</protein>
<name>M0MKN8_HALMO</name>
<accession>M0MKN8</accession>
<dbReference type="PANTHER" id="PTHR46211:SF14">
    <property type="entry name" value="GLYCEROPHOSPHODIESTER PHOSPHODIESTERASE"/>
    <property type="match status" value="1"/>
</dbReference>
<dbReference type="Pfam" id="PF03009">
    <property type="entry name" value="GDPD"/>
    <property type="match status" value="1"/>
</dbReference>
<dbReference type="Gene3D" id="3.20.20.190">
    <property type="entry name" value="Phosphatidylinositol (PI) phosphodiesterase"/>
    <property type="match status" value="1"/>
</dbReference>
<proteinExistence type="predicted"/>
<dbReference type="SUPFAM" id="SSF51695">
    <property type="entry name" value="PLC-like phosphodiesterases"/>
    <property type="match status" value="1"/>
</dbReference>
<dbReference type="InterPro" id="IPR030395">
    <property type="entry name" value="GP_PDE_dom"/>
</dbReference>
<comment type="caution">
    <text evidence="2">The sequence shown here is derived from an EMBL/GenBank/DDBJ whole genome shotgun (WGS) entry which is preliminary data.</text>
</comment>
<keyword evidence="3" id="KW-1185">Reference proteome</keyword>
<organism evidence="2 3">
    <name type="scientific">Halococcus morrhuae DSM 1307</name>
    <dbReference type="NCBI Taxonomy" id="931277"/>
    <lineage>
        <taxon>Archaea</taxon>
        <taxon>Methanobacteriati</taxon>
        <taxon>Methanobacteriota</taxon>
        <taxon>Stenosarchaea group</taxon>
        <taxon>Halobacteria</taxon>
        <taxon>Halobacteriales</taxon>
        <taxon>Halococcaceae</taxon>
        <taxon>Halococcus</taxon>
    </lineage>
</organism>
<reference evidence="2 3" key="1">
    <citation type="journal article" date="2014" name="PLoS Genet.">
        <title>Phylogenetically driven sequencing of extremely halophilic archaea reveals strategies for static and dynamic osmo-response.</title>
        <authorList>
            <person name="Becker E.A."/>
            <person name="Seitzer P.M."/>
            <person name="Tritt A."/>
            <person name="Larsen D."/>
            <person name="Krusor M."/>
            <person name="Yao A.I."/>
            <person name="Wu D."/>
            <person name="Madern D."/>
            <person name="Eisen J.A."/>
            <person name="Darling A.E."/>
            <person name="Facciotti M.T."/>
        </authorList>
    </citation>
    <scope>NUCLEOTIDE SEQUENCE [LARGE SCALE GENOMIC DNA]</scope>
    <source>
        <strain evidence="2 3">DSM 1307</strain>
    </source>
</reference>
<dbReference type="GO" id="GO:0006629">
    <property type="term" value="P:lipid metabolic process"/>
    <property type="evidence" value="ECO:0007669"/>
    <property type="project" value="InterPro"/>
</dbReference>
<dbReference type="InterPro" id="IPR017946">
    <property type="entry name" value="PLC-like_Pdiesterase_TIM-brl"/>
</dbReference>
<evidence type="ECO:0000313" key="2">
    <source>
        <dbReference type="EMBL" id="EMA45938.1"/>
    </source>
</evidence>
<dbReference type="OrthoDB" id="19020at2157"/>
<dbReference type="PROSITE" id="PS51704">
    <property type="entry name" value="GP_PDE"/>
    <property type="match status" value="1"/>
</dbReference>
<gene>
    <name evidence="2" type="ORF">C448_06800</name>
</gene>
<dbReference type="eggNOG" id="arCOG00701">
    <property type="taxonomic scope" value="Archaea"/>
</dbReference>
<dbReference type="GO" id="GO:0008081">
    <property type="term" value="F:phosphoric diester hydrolase activity"/>
    <property type="evidence" value="ECO:0007669"/>
    <property type="project" value="InterPro"/>
</dbReference>
<sequence length="219" mass="23443">MRLIAHRGFADRYPANTLVAIENAVADADVIELDVRRCGSGELVVFHDEVVDRATDGSGRVDELPLSRLEALDVHDTNTGIVSLTEAADAIPNGTGINLELKERGIANEAVAAASTVDNEVIVSSFDGEALDQLDTDDPTVELAYLFGLNTDEDFENALALDCGYIHVHWSHWLLTDAIERAHDAGMGVNVWTIDSPIAVGLLERAGVDGVIADSPDVL</sequence>
<dbReference type="EMBL" id="AOMC01000093">
    <property type="protein sequence ID" value="EMA45938.1"/>
    <property type="molecule type" value="Genomic_DNA"/>
</dbReference>
<dbReference type="STRING" id="931277.C448_06800"/>
<dbReference type="PATRIC" id="fig|931277.6.peg.1322"/>
<evidence type="ECO:0000259" key="1">
    <source>
        <dbReference type="PROSITE" id="PS51704"/>
    </source>
</evidence>
<dbReference type="CDD" id="cd08556">
    <property type="entry name" value="GDPD"/>
    <property type="match status" value="1"/>
</dbReference>
<feature type="domain" description="GP-PDE" evidence="1">
    <location>
        <begin position="1"/>
        <end position="219"/>
    </location>
</feature>
<dbReference type="RefSeq" id="WP_004053073.1">
    <property type="nucleotide sequence ID" value="NZ_AOMC01000093.1"/>
</dbReference>
<dbReference type="AlphaFoldDB" id="M0MKN8"/>
<dbReference type="PANTHER" id="PTHR46211">
    <property type="entry name" value="GLYCEROPHOSPHORYL DIESTER PHOSPHODIESTERASE"/>
    <property type="match status" value="1"/>
</dbReference>